<proteinExistence type="predicted"/>
<dbReference type="GO" id="GO:0000427">
    <property type="term" value="C:plastid-encoded plastid RNA polymerase complex"/>
    <property type="evidence" value="ECO:0007669"/>
    <property type="project" value="InterPro"/>
</dbReference>
<accession>A0AAF1B086</accession>
<evidence type="ECO:0000313" key="2">
    <source>
        <dbReference type="Proteomes" id="UP000077755"/>
    </source>
</evidence>
<keyword evidence="2" id="KW-1185">Reference proteome</keyword>
<reference evidence="1" key="1">
    <citation type="journal article" date="2016" name="Nat. Genet.">
        <title>A high-quality carrot genome assembly provides new insights into carotenoid accumulation and asterid genome evolution.</title>
        <authorList>
            <person name="Iorizzo M."/>
            <person name="Ellison S."/>
            <person name="Senalik D."/>
            <person name="Zeng P."/>
            <person name="Satapoomin P."/>
            <person name="Huang J."/>
            <person name="Bowman M."/>
            <person name="Iovene M."/>
            <person name="Sanseverino W."/>
            <person name="Cavagnaro P."/>
            <person name="Yildiz M."/>
            <person name="Macko-Podgorni A."/>
            <person name="Moranska E."/>
            <person name="Grzebelus E."/>
            <person name="Grzebelus D."/>
            <person name="Ashrafi H."/>
            <person name="Zheng Z."/>
            <person name="Cheng S."/>
            <person name="Spooner D."/>
            <person name="Van Deynze A."/>
            <person name="Simon P."/>
        </authorList>
    </citation>
    <scope>NUCLEOTIDE SEQUENCE</scope>
    <source>
        <tissue evidence="1">Leaf</tissue>
    </source>
</reference>
<dbReference type="Proteomes" id="UP000077755">
    <property type="component" value="Chromosome 5"/>
</dbReference>
<dbReference type="PANTHER" id="PTHR37257">
    <property type="entry name" value="PROTEIN PLASTID TRANSCRIPTIONALLY ACTIVE 7"/>
    <property type="match status" value="1"/>
</dbReference>
<protein>
    <submittedName>
        <fullName evidence="1">Uncharacterized protein</fullName>
    </submittedName>
</protein>
<organism evidence="1 2">
    <name type="scientific">Daucus carota subsp. sativus</name>
    <name type="common">Carrot</name>
    <dbReference type="NCBI Taxonomy" id="79200"/>
    <lineage>
        <taxon>Eukaryota</taxon>
        <taxon>Viridiplantae</taxon>
        <taxon>Streptophyta</taxon>
        <taxon>Embryophyta</taxon>
        <taxon>Tracheophyta</taxon>
        <taxon>Spermatophyta</taxon>
        <taxon>Magnoliopsida</taxon>
        <taxon>eudicotyledons</taxon>
        <taxon>Gunneridae</taxon>
        <taxon>Pentapetalae</taxon>
        <taxon>asterids</taxon>
        <taxon>campanulids</taxon>
        <taxon>Apiales</taxon>
        <taxon>Apiaceae</taxon>
        <taxon>Apioideae</taxon>
        <taxon>Scandiceae</taxon>
        <taxon>Daucinae</taxon>
        <taxon>Daucus</taxon>
        <taxon>Daucus sect. Daucus</taxon>
    </lineage>
</organism>
<evidence type="ECO:0000313" key="1">
    <source>
        <dbReference type="EMBL" id="WOG99692.1"/>
    </source>
</evidence>
<name>A0AAF1B086_DAUCS</name>
<dbReference type="InterPro" id="IPR038958">
    <property type="entry name" value="PTAC7"/>
</dbReference>
<dbReference type="AlphaFoldDB" id="A0AAF1B086"/>
<sequence length="154" mass="18273">MSDKLAINLDLKLSAFDSKILVFFCFDAILLSQEDARRLGHKFFWNRTNITKEDKNMQYNMEQARKIREGREIMTMDINRLLLYVEKNRDDCDGEKKAIFHVMNDGDIHRVEAYLVEDPFKLGSNYLIEELSCLIFKRSVVAQILSWYIISYFK</sequence>
<dbReference type="PANTHER" id="PTHR37257:SF1">
    <property type="entry name" value="PROTEIN PLASTID TRANSCRIPTIONALLY ACTIVE 7"/>
    <property type="match status" value="1"/>
</dbReference>
<gene>
    <name evidence="1" type="ORF">DCAR_0519047</name>
</gene>
<dbReference type="EMBL" id="CP093347">
    <property type="protein sequence ID" value="WOG99692.1"/>
    <property type="molecule type" value="Genomic_DNA"/>
</dbReference>
<dbReference type="GO" id="GO:0042793">
    <property type="term" value="P:plastid transcription"/>
    <property type="evidence" value="ECO:0007669"/>
    <property type="project" value="InterPro"/>
</dbReference>
<reference evidence="1" key="2">
    <citation type="submission" date="2022-03" db="EMBL/GenBank/DDBJ databases">
        <title>Draft title - Genomic analysis of global carrot germplasm unveils the trajectory of domestication and the origin of high carotenoid orange carrot.</title>
        <authorList>
            <person name="Iorizzo M."/>
            <person name="Ellison S."/>
            <person name="Senalik D."/>
            <person name="Macko-Podgorni A."/>
            <person name="Grzebelus D."/>
            <person name="Bostan H."/>
            <person name="Rolling W."/>
            <person name="Curaba J."/>
            <person name="Simon P."/>
        </authorList>
    </citation>
    <scope>NUCLEOTIDE SEQUENCE</scope>
    <source>
        <tissue evidence="1">Leaf</tissue>
    </source>
</reference>